<reference evidence="3 4" key="1">
    <citation type="submission" date="2014-09" db="EMBL/GenBank/DDBJ databases">
        <authorList>
            <person name="Martin A.A."/>
        </authorList>
    </citation>
    <scope>NUCLEOTIDE SEQUENCE</scope>
    <source>
        <strain evidence="4">ED321</strain>
        <strain evidence="3">ED321 Heterogonic</strain>
    </source>
</reference>
<evidence type="ECO:0000256" key="1">
    <source>
        <dbReference type="SAM" id="Coils"/>
    </source>
</evidence>
<dbReference type="CTD" id="36374418"/>
<dbReference type="STRING" id="34506.A0A090MU81"/>
<dbReference type="GO" id="GO:0000281">
    <property type="term" value="P:mitotic cytokinesis"/>
    <property type="evidence" value="ECO:0007669"/>
    <property type="project" value="TreeGrafter"/>
</dbReference>
<dbReference type="WormBase" id="SRAE_1000032800">
    <property type="protein sequence ID" value="SRP04357"/>
    <property type="gene ID" value="WBGene00256923"/>
</dbReference>
<evidence type="ECO:0000313" key="3">
    <source>
        <dbReference type="EMBL" id="CEF62053.1"/>
    </source>
</evidence>
<dbReference type="GeneID" id="36374418"/>
<name>A0A090MU81_STRRB</name>
<reference evidence="5" key="2">
    <citation type="submission" date="2020-12" db="UniProtKB">
        <authorList>
            <consortium name="WormBaseParasite"/>
        </authorList>
    </citation>
    <scope>IDENTIFICATION</scope>
</reference>
<dbReference type="GO" id="GO:0097149">
    <property type="term" value="C:centralspindlin complex"/>
    <property type="evidence" value="ECO:0007669"/>
    <property type="project" value="TreeGrafter"/>
</dbReference>
<dbReference type="AlphaFoldDB" id="A0A090MU81"/>
<sequence>MDSKNSCHLINSFNLLLGEMDELVNGSDIVYHELLELFKKLFSKYQTLEQTNQMLQIKLKLKEKSVVAIGKKLLTKDVQLTDSCNEVRILEIRKKELETKIEKLFEIVNLLKITSNTNTISSSISLEHSSILQKEIKSNKNSSSRRRASINCVNVSILSSDICTDNLNSITSQLHSSQNVTSEVDKANSSESPVNFPKESYMSFDNKVIHNFNSTNRVSISCVQKYPPYNYKSKGKMTLFDISPQYSPMIPYIIISCIEGLEKFHLETEELYQLPILYKEVSELYNNFLYSKSIPALEFINPSTIIGCLQKFLRAISDPIIPHVLWIEFDSAIKTLNVDNLISVIKLLPEPNLQTLAYLCLHWIKVSEKCYSNKKLAIYNIADIFGPTIVGFNTSPGIITSSQMKKEMESQKLIILGFLQLSNTFWEQFLPKEINHVVYN</sequence>
<accession>A0A090MU81</accession>
<evidence type="ECO:0000259" key="2">
    <source>
        <dbReference type="PROSITE" id="PS50238"/>
    </source>
</evidence>
<evidence type="ECO:0000313" key="6">
    <source>
        <dbReference type="WormBase" id="SRAE_1000032800"/>
    </source>
</evidence>
<dbReference type="Proteomes" id="UP000035682">
    <property type="component" value="Unplaced"/>
</dbReference>
<dbReference type="GO" id="GO:0005096">
    <property type="term" value="F:GTPase activator activity"/>
    <property type="evidence" value="ECO:0007669"/>
    <property type="project" value="TreeGrafter"/>
</dbReference>
<dbReference type="OrthoDB" id="2218807at2759"/>
<dbReference type="OMA" id="IVTHLEC"/>
<dbReference type="InterPro" id="IPR008936">
    <property type="entry name" value="Rho_GTPase_activation_prot"/>
</dbReference>
<dbReference type="Gene3D" id="1.10.555.10">
    <property type="entry name" value="Rho GTPase activation protein"/>
    <property type="match status" value="1"/>
</dbReference>
<proteinExistence type="predicted"/>
<dbReference type="WBParaSite" id="SRAE_1000032800.1">
    <property type="protein sequence ID" value="SRAE_1000032800.1"/>
    <property type="gene ID" value="WBGene00256923"/>
</dbReference>
<dbReference type="Pfam" id="PF00620">
    <property type="entry name" value="RhoGAP"/>
    <property type="match status" value="1"/>
</dbReference>
<protein>
    <submittedName>
        <fullName evidence="3 5">Rac GTPase-activating protein 1</fullName>
    </submittedName>
</protein>
<organism evidence="3">
    <name type="scientific">Strongyloides ratti</name>
    <name type="common">Parasitic roundworm</name>
    <dbReference type="NCBI Taxonomy" id="34506"/>
    <lineage>
        <taxon>Eukaryota</taxon>
        <taxon>Metazoa</taxon>
        <taxon>Ecdysozoa</taxon>
        <taxon>Nematoda</taxon>
        <taxon>Chromadorea</taxon>
        <taxon>Rhabditida</taxon>
        <taxon>Tylenchina</taxon>
        <taxon>Panagrolaimomorpha</taxon>
        <taxon>Strongyloidoidea</taxon>
        <taxon>Strongyloididae</taxon>
        <taxon>Strongyloides</taxon>
    </lineage>
</organism>
<dbReference type="SUPFAM" id="SSF48350">
    <property type="entry name" value="GTPase activation domain, GAP"/>
    <property type="match status" value="1"/>
</dbReference>
<feature type="domain" description="Rho-GAP" evidence="2">
    <location>
        <begin position="237"/>
        <end position="426"/>
    </location>
</feature>
<dbReference type="GO" id="GO:0005634">
    <property type="term" value="C:nucleus"/>
    <property type="evidence" value="ECO:0007669"/>
    <property type="project" value="TreeGrafter"/>
</dbReference>
<dbReference type="PROSITE" id="PS50238">
    <property type="entry name" value="RHOGAP"/>
    <property type="match status" value="1"/>
</dbReference>
<dbReference type="GO" id="GO:0051256">
    <property type="term" value="P:mitotic spindle midzone assembly"/>
    <property type="evidence" value="ECO:0007669"/>
    <property type="project" value="TreeGrafter"/>
</dbReference>
<evidence type="ECO:0000313" key="5">
    <source>
        <dbReference type="WBParaSite" id="SRAE_1000032800.1"/>
    </source>
</evidence>
<evidence type="ECO:0000313" key="4">
    <source>
        <dbReference type="Proteomes" id="UP000035682"/>
    </source>
</evidence>
<dbReference type="EMBL" id="LN609528">
    <property type="protein sequence ID" value="CEF62053.1"/>
    <property type="molecule type" value="Genomic_DNA"/>
</dbReference>
<dbReference type="PANTHER" id="PTHR46199">
    <property type="entry name" value="RAC GTPASE-ACTIVATING PROTEIN 1"/>
    <property type="match status" value="1"/>
</dbReference>
<dbReference type="InterPro" id="IPR000198">
    <property type="entry name" value="RhoGAP_dom"/>
</dbReference>
<dbReference type="GO" id="GO:0007266">
    <property type="term" value="P:Rho protein signal transduction"/>
    <property type="evidence" value="ECO:0007669"/>
    <property type="project" value="TreeGrafter"/>
</dbReference>
<gene>
    <name evidence="3 5 6" type="ORF">SRAE_1000032800</name>
</gene>
<dbReference type="RefSeq" id="XP_024501255.1">
    <property type="nucleotide sequence ID" value="XM_024647148.1"/>
</dbReference>
<feature type="coiled-coil region" evidence="1">
    <location>
        <begin position="45"/>
        <end position="114"/>
    </location>
</feature>
<dbReference type="GO" id="GO:0030496">
    <property type="term" value="C:midbody"/>
    <property type="evidence" value="ECO:0007669"/>
    <property type="project" value="TreeGrafter"/>
</dbReference>
<dbReference type="GO" id="GO:0032154">
    <property type="term" value="C:cleavage furrow"/>
    <property type="evidence" value="ECO:0007669"/>
    <property type="project" value="TreeGrafter"/>
</dbReference>
<dbReference type="GO" id="GO:0051233">
    <property type="term" value="C:spindle midzone"/>
    <property type="evidence" value="ECO:0007669"/>
    <property type="project" value="TreeGrafter"/>
</dbReference>
<dbReference type="SMART" id="SM00324">
    <property type="entry name" value="RhoGAP"/>
    <property type="match status" value="1"/>
</dbReference>
<keyword evidence="4" id="KW-1185">Reference proteome</keyword>
<dbReference type="PANTHER" id="PTHR46199:SF3">
    <property type="entry name" value="RAC GTPASE-ACTIVATING PROTEIN 1"/>
    <property type="match status" value="1"/>
</dbReference>
<keyword evidence="1" id="KW-0175">Coiled coil</keyword>